<dbReference type="PIRSF" id="PIRSF000097">
    <property type="entry name" value="AKR"/>
    <property type="match status" value="1"/>
</dbReference>
<dbReference type="Gene3D" id="3.20.20.100">
    <property type="entry name" value="NADP-dependent oxidoreductase domain"/>
    <property type="match status" value="1"/>
</dbReference>
<keyword evidence="2" id="KW-0521">NADP</keyword>
<comment type="similarity">
    <text evidence="1">Belongs to the aldo/keto reductase family.</text>
</comment>
<dbReference type="InterPro" id="IPR044498">
    <property type="entry name" value="AKR4C"/>
</dbReference>
<evidence type="ECO:0000256" key="4">
    <source>
        <dbReference type="PIRSR" id="PIRSR000097-1"/>
    </source>
</evidence>
<evidence type="ECO:0000313" key="8">
    <source>
        <dbReference type="EMBL" id="KAH9324327.1"/>
    </source>
</evidence>
<protein>
    <recommendedName>
        <fullName evidence="7">NADP-dependent oxidoreductase domain-containing protein</fullName>
    </recommendedName>
</protein>
<comment type="caution">
    <text evidence="8">The sequence shown here is derived from an EMBL/GenBank/DDBJ whole genome shotgun (WGS) entry which is preliminary data.</text>
</comment>
<dbReference type="CDD" id="cd19125">
    <property type="entry name" value="AKR_AKR4C1-15"/>
    <property type="match status" value="1"/>
</dbReference>
<dbReference type="Pfam" id="PF00248">
    <property type="entry name" value="Aldo_ket_red"/>
    <property type="match status" value="1"/>
</dbReference>
<dbReference type="PROSITE" id="PS00798">
    <property type="entry name" value="ALDOKETO_REDUCTASE_1"/>
    <property type="match status" value="1"/>
</dbReference>
<evidence type="ECO:0000256" key="6">
    <source>
        <dbReference type="PIRSR" id="PIRSR000097-3"/>
    </source>
</evidence>
<dbReference type="FunFam" id="3.20.20.100:FF:000002">
    <property type="entry name" value="2,5-diketo-D-gluconic acid reductase A"/>
    <property type="match status" value="1"/>
</dbReference>
<feature type="non-terminal residue" evidence="8">
    <location>
        <position position="1"/>
    </location>
</feature>
<name>A0AA38GJ83_TAXCH</name>
<dbReference type="PROSITE" id="PS00063">
    <property type="entry name" value="ALDOKETO_REDUCTASE_3"/>
    <property type="match status" value="1"/>
</dbReference>
<gene>
    <name evidence="8" type="ORF">KI387_004505</name>
</gene>
<feature type="site" description="Lowers pKa of active site Tyr" evidence="6">
    <location>
        <position position="85"/>
    </location>
</feature>
<reference evidence="8 9" key="1">
    <citation type="journal article" date="2021" name="Nat. Plants">
        <title>The Taxus genome provides insights into paclitaxel biosynthesis.</title>
        <authorList>
            <person name="Xiong X."/>
            <person name="Gou J."/>
            <person name="Liao Q."/>
            <person name="Li Y."/>
            <person name="Zhou Q."/>
            <person name="Bi G."/>
            <person name="Li C."/>
            <person name="Du R."/>
            <person name="Wang X."/>
            <person name="Sun T."/>
            <person name="Guo L."/>
            <person name="Liang H."/>
            <person name="Lu P."/>
            <person name="Wu Y."/>
            <person name="Zhang Z."/>
            <person name="Ro D.K."/>
            <person name="Shang Y."/>
            <person name="Huang S."/>
            <person name="Yan J."/>
        </authorList>
    </citation>
    <scope>NUCLEOTIDE SEQUENCE [LARGE SCALE GENOMIC DNA]</scope>
    <source>
        <strain evidence="8">Ta-2019</strain>
    </source>
</reference>
<evidence type="ECO:0000256" key="2">
    <source>
        <dbReference type="ARBA" id="ARBA00022857"/>
    </source>
</evidence>
<evidence type="ECO:0000259" key="7">
    <source>
        <dbReference type="Pfam" id="PF00248"/>
    </source>
</evidence>
<dbReference type="AlphaFoldDB" id="A0AA38GJ83"/>
<sequence length="277" mass="30793">MGDVYGSTALSFELNTGAKIPAVGLGTWQTSPGVVGDAVKAAIKVGYRHIDCARGYENETEVGHALKEMFQTNVVKREDMWITSKLRVSDCAPQKVAGALDCTLQDLQLDYIDLYLMHWPHGDIPSTWKAMEKLVDTGKVRAIGLSNFSAKKIQDLLAYAKVVPAVNQVERHPVWQQQYLQSFCKSKGIHLSAYSPLGSPGTEWFKVKVKVLEHPVLKQVAKELAKTPAQVALRWGVQSGCSVLPKSTSETRIKENFDVFDWSIPTELMDLFSQIEQ</sequence>
<evidence type="ECO:0000313" key="9">
    <source>
        <dbReference type="Proteomes" id="UP000824469"/>
    </source>
</evidence>
<feature type="domain" description="NADP-dependent oxidoreductase" evidence="7">
    <location>
        <begin position="23"/>
        <end position="274"/>
    </location>
</feature>
<dbReference type="EMBL" id="JAHRHJ020000002">
    <property type="protein sequence ID" value="KAH9324327.1"/>
    <property type="molecule type" value="Genomic_DNA"/>
</dbReference>
<dbReference type="InterPro" id="IPR023210">
    <property type="entry name" value="NADP_OxRdtase_dom"/>
</dbReference>
<dbReference type="PRINTS" id="PR00069">
    <property type="entry name" value="ALDKETRDTASE"/>
</dbReference>
<proteinExistence type="inferred from homology"/>
<organism evidence="8 9">
    <name type="scientific">Taxus chinensis</name>
    <name type="common">Chinese yew</name>
    <name type="synonym">Taxus wallichiana var. chinensis</name>
    <dbReference type="NCBI Taxonomy" id="29808"/>
    <lineage>
        <taxon>Eukaryota</taxon>
        <taxon>Viridiplantae</taxon>
        <taxon>Streptophyta</taxon>
        <taxon>Embryophyta</taxon>
        <taxon>Tracheophyta</taxon>
        <taxon>Spermatophyta</taxon>
        <taxon>Pinopsida</taxon>
        <taxon>Pinidae</taxon>
        <taxon>Conifers II</taxon>
        <taxon>Cupressales</taxon>
        <taxon>Taxaceae</taxon>
        <taxon>Taxus</taxon>
    </lineage>
</organism>
<dbReference type="OMA" id="ITQYSPF"/>
<dbReference type="Proteomes" id="UP000824469">
    <property type="component" value="Unassembled WGS sequence"/>
</dbReference>
<keyword evidence="9" id="KW-1185">Reference proteome</keyword>
<feature type="binding site" evidence="5">
    <location>
        <position position="118"/>
    </location>
    <ligand>
        <name>substrate</name>
    </ligand>
</feature>
<evidence type="ECO:0000256" key="1">
    <source>
        <dbReference type="ARBA" id="ARBA00007905"/>
    </source>
</evidence>
<keyword evidence="3" id="KW-0560">Oxidoreductase</keyword>
<dbReference type="SUPFAM" id="SSF51430">
    <property type="entry name" value="NAD(P)-linked oxidoreductase"/>
    <property type="match status" value="1"/>
</dbReference>
<dbReference type="InterPro" id="IPR036812">
    <property type="entry name" value="NAD(P)_OxRdtase_dom_sf"/>
</dbReference>
<accession>A0AA38GJ83</accession>
<dbReference type="PROSITE" id="PS00062">
    <property type="entry name" value="ALDOKETO_REDUCTASE_2"/>
    <property type="match status" value="1"/>
</dbReference>
<evidence type="ECO:0000256" key="3">
    <source>
        <dbReference type="ARBA" id="ARBA00023002"/>
    </source>
</evidence>
<evidence type="ECO:0000256" key="5">
    <source>
        <dbReference type="PIRSR" id="PIRSR000097-2"/>
    </source>
</evidence>
<feature type="non-terminal residue" evidence="8">
    <location>
        <position position="277"/>
    </location>
</feature>
<dbReference type="PANTHER" id="PTHR11732">
    <property type="entry name" value="ALDO/KETO REDUCTASE"/>
    <property type="match status" value="1"/>
</dbReference>
<dbReference type="InterPro" id="IPR020471">
    <property type="entry name" value="AKR"/>
</dbReference>
<dbReference type="InterPro" id="IPR018170">
    <property type="entry name" value="Aldo/ket_reductase_CS"/>
</dbReference>
<feature type="active site" description="Proton donor" evidence="4">
    <location>
        <position position="56"/>
    </location>
</feature>
<dbReference type="GO" id="GO:0016616">
    <property type="term" value="F:oxidoreductase activity, acting on the CH-OH group of donors, NAD or NADP as acceptor"/>
    <property type="evidence" value="ECO:0007669"/>
    <property type="project" value="UniProtKB-ARBA"/>
</dbReference>